<comment type="caution">
    <text evidence="1">The sequence shown here is derived from an EMBL/GenBank/DDBJ whole genome shotgun (WGS) entry which is preliminary data.</text>
</comment>
<keyword evidence="2" id="KW-1185">Reference proteome</keyword>
<gene>
    <name evidence="1" type="ORF">VNI00_008473</name>
</gene>
<reference evidence="1 2" key="1">
    <citation type="submission" date="2024-01" db="EMBL/GenBank/DDBJ databases">
        <title>A draft genome for a cacao thread blight-causing isolate of Paramarasmius palmivorus.</title>
        <authorList>
            <person name="Baruah I.K."/>
            <person name="Bukari Y."/>
            <person name="Amoako-Attah I."/>
            <person name="Meinhardt L.W."/>
            <person name="Bailey B.A."/>
            <person name="Cohen S.P."/>
        </authorList>
    </citation>
    <scope>NUCLEOTIDE SEQUENCE [LARGE SCALE GENOMIC DNA]</scope>
    <source>
        <strain evidence="1 2">GH-12</strain>
    </source>
</reference>
<dbReference type="Proteomes" id="UP001383192">
    <property type="component" value="Unassembled WGS sequence"/>
</dbReference>
<dbReference type="AlphaFoldDB" id="A0AAW0CVJ5"/>
<organism evidence="1 2">
    <name type="scientific">Paramarasmius palmivorus</name>
    <dbReference type="NCBI Taxonomy" id="297713"/>
    <lineage>
        <taxon>Eukaryota</taxon>
        <taxon>Fungi</taxon>
        <taxon>Dikarya</taxon>
        <taxon>Basidiomycota</taxon>
        <taxon>Agaricomycotina</taxon>
        <taxon>Agaricomycetes</taxon>
        <taxon>Agaricomycetidae</taxon>
        <taxon>Agaricales</taxon>
        <taxon>Marasmiineae</taxon>
        <taxon>Marasmiaceae</taxon>
        <taxon>Paramarasmius</taxon>
    </lineage>
</organism>
<protein>
    <submittedName>
        <fullName evidence="1">Uncharacterized protein</fullName>
    </submittedName>
</protein>
<accession>A0AAW0CVJ5</accession>
<sequence>MGPMLAAFERHSREQLRDLQTRIEVLLEAGIIERERERSEKAIMKMHKAARYCIQKWEDKGPLEGLAMLLRAKIKLNNARTYLKVSAVSAFDASTANDDD</sequence>
<dbReference type="EMBL" id="JAYKXP010000029">
    <property type="protein sequence ID" value="KAK7043119.1"/>
    <property type="molecule type" value="Genomic_DNA"/>
</dbReference>
<proteinExistence type="predicted"/>
<name>A0AAW0CVJ5_9AGAR</name>
<evidence type="ECO:0000313" key="2">
    <source>
        <dbReference type="Proteomes" id="UP001383192"/>
    </source>
</evidence>
<evidence type="ECO:0000313" key="1">
    <source>
        <dbReference type="EMBL" id="KAK7043119.1"/>
    </source>
</evidence>